<dbReference type="PANTHER" id="PTHR39597:SF1">
    <property type="entry name" value="UBA DOMAIN-CONTAINING PROTEIN RUP1"/>
    <property type="match status" value="1"/>
</dbReference>
<dbReference type="VEuPathDB" id="FungiDB:BCV72DRAFT_3847"/>
<dbReference type="InterPro" id="IPR015940">
    <property type="entry name" value="UBA"/>
</dbReference>
<feature type="domain" description="UBA" evidence="1">
    <location>
        <begin position="1"/>
        <end position="40"/>
    </location>
</feature>
<dbReference type="PANTHER" id="PTHR39597">
    <property type="entry name" value="UBA DOMAIN-CONTAINING PROTEIN RUP1"/>
    <property type="match status" value="1"/>
</dbReference>
<dbReference type="PROSITE" id="PS50030">
    <property type="entry name" value="UBA"/>
    <property type="match status" value="1"/>
</dbReference>
<dbReference type="InterPro" id="IPR055335">
    <property type="entry name" value="Ucp6/RUP1"/>
</dbReference>
<evidence type="ECO:0000313" key="2">
    <source>
        <dbReference type="EMBL" id="ORE05130.1"/>
    </source>
</evidence>
<organism evidence="2">
    <name type="scientific">Rhizopus microsporus var. microsporus</name>
    <dbReference type="NCBI Taxonomy" id="86635"/>
    <lineage>
        <taxon>Eukaryota</taxon>
        <taxon>Fungi</taxon>
        <taxon>Fungi incertae sedis</taxon>
        <taxon>Mucoromycota</taxon>
        <taxon>Mucoromycotina</taxon>
        <taxon>Mucoromycetes</taxon>
        <taxon>Mucorales</taxon>
        <taxon>Mucorineae</taxon>
        <taxon>Rhizopodaceae</taxon>
        <taxon>Rhizopus</taxon>
    </lineage>
</organism>
<name>A0A1X0QZF2_RHIZD</name>
<proteinExistence type="predicted"/>
<accession>A0A1X0QZF2</accession>
<dbReference type="SUPFAM" id="SSF46934">
    <property type="entry name" value="UBA-like"/>
    <property type="match status" value="1"/>
</dbReference>
<reference evidence="2" key="1">
    <citation type="journal article" date="2016" name="Proc. Natl. Acad. Sci. U.S.A.">
        <title>Lipid metabolic changes in an early divergent fungus govern the establishment of a mutualistic symbiosis with endobacteria.</title>
        <authorList>
            <person name="Lastovetsky O.A."/>
            <person name="Gaspar M.L."/>
            <person name="Mondo S.J."/>
            <person name="LaButti K.M."/>
            <person name="Sandor L."/>
            <person name="Grigoriev I.V."/>
            <person name="Henry S.A."/>
            <person name="Pawlowska T.E."/>
        </authorList>
    </citation>
    <scope>NUCLEOTIDE SEQUENCE [LARGE SCALE GENOMIC DNA]</scope>
    <source>
        <strain evidence="2">ATCC 52814</strain>
    </source>
</reference>
<evidence type="ECO:0000259" key="1">
    <source>
        <dbReference type="PROSITE" id="PS50030"/>
    </source>
</evidence>
<gene>
    <name evidence="2" type="ORF">BCV72DRAFT_3847</name>
</gene>
<dbReference type="EMBL" id="KV921952">
    <property type="protein sequence ID" value="ORE05130.1"/>
    <property type="molecule type" value="Genomic_DNA"/>
</dbReference>
<dbReference type="OrthoDB" id="2420415at2759"/>
<dbReference type="Pfam" id="PF00627">
    <property type="entry name" value="UBA"/>
    <property type="match status" value="1"/>
</dbReference>
<protein>
    <recommendedName>
        <fullName evidence="1">UBA domain-containing protein</fullName>
    </recommendedName>
</protein>
<dbReference type="Proteomes" id="UP000242414">
    <property type="component" value="Unassembled WGS sequence"/>
</dbReference>
<dbReference type="InterPro" id="IPR009060">
    <property type="entry name" value="UBA-like_sf"/>
</dbReference>
<dbReference type="Gene3D" id="1.10.8.10">
    <property type="entry name" value="DNA helicase RuvA subunit, C-terminal domain"/>
    <property type="match status" value="1"/>
</dbReference>
<dbReference type="AlphaFoldDB" id="A0A1X0QZF2"/>
<dbReference type="CDD" id="cd14297">
    <property type="entry name" value="UBA2_spUBP14_like"/>
    <property type="match status" value="1"/>
</dbReference>
<dbReference type="SMART" id="SM00165">
    <property type="entry name" value="UBA"/>
    <property type="match status" value="1"/>
</dbReference>
<sequence length="301" mass="34105">MEEEAIRQLEDLGVTRVQAKKALARYNNDVARAADFIFSGNFISDDEEEQNEQDSEALAISLSLQEEEESKRQLEKTKSTVSSDYSNLSVVPYKEPQWTPQTVPSNIKQINNHSSVTWWSDPSSPLDRAAKDDVPIGLRPPSYNFSYAPVILQALFHISAFQHAVLSFRPIPSSWGSTSNYWKGQGEPMPGYVTIKKVVQQSSEDLTKDELGYNDINEGAVQEGILEEDEDEEEKGWVEAEVKSLPKCLQVLGEMQKLFAFLGNTKRQYGNVSDYTKALNTRSNWEEDEIQFECKYKKGGR</sequence>